<comment type="caution">
    <text evidence="2">The sequence shown here is derived from an EMBL/GenBank/DDBJ whole genome shotgun (WGS) entry which is preliminary data.</text>
</comment>
<keyword evidence="3" id="KW-1185">Reference proteome</keyword>
<name>A0AAV5JI94_9ROSI</name>
<evidence type="ECO:0000313" key="3">
    <source>
        <dbReference type="Proteomes" id="UP001054252"/>
    </source>
</evidence>
<dbReference type="AlphaFoldDB" id="A0AAV5JI94"/>
<protein>
    <submittedName>
        <fullName evidence="2">Uncharacterized protein</fullName>
    </submittedName>
</protein>
<dbReference type="EMBL" id="BPVZ01000032">
    <property type="protein sequence ID" value="GKV10545.1"/>
    <property type="molecule type" value="Genomic_DNA"/>
</dbReference>
<sequence length="71" mass="8469">MPQEQPLRRTLSRKRSMRLGDGRDDRGWTLLHIGARKGDLKEVCMLQALTLVHYQFSVYQHYCFFPPPFQF</sequence>
<dbReference type="Proteomes" id="UP001054252">
    <property type="component" value="Unassembled WGS sequence"/>
</dbReference>
<reference evidence="2 3" key="1">
    <citation type="journal article" date="2021" name="Commun. Biol.">
        <title>The genome of Shorea leprosula (Dipterocarpaceae) highlights the ecological relevance of drought in aseasonal tropical rainforests.</title>
        <authorList>
            <person name="Ng K.K.S."/>
            <person name="Kobayashi M.J."/>
            <person name="Fawcett J.A."/>
            <person name="Hatakeyama M."/>
            <person name="Paape T."/>
            <person name="Ng C.H."/>
            <person name="Ang C.C."/>
            <person name="Tnah L.H."/>
            <person name="Lee C.T."/>
            <person name="Nishiyama T."/>
            <person name="Sese J."/>
            <person name="O'Brien M.J."/>
            <person name="Copetti D."/>
            <person name="Mohd Noor M.I."/>
            <person name="Ong R.C."/>
            <person name="Putra M."/>
            <person name="Sireger I.Z."/>
            <person name="Indrioko S."/>
            <person name="Kosugi Y."/>
            <person name="Izuno A."/>
            <person name="Isagi Y."/>
            <person name="Lee S.L."/>
            <person name="Shimizu K.K."/>
        </authorList>
    </citation>
    <scope>NUCLEOTIDE SEQUENCE [LARGE SCALE GENOMIC DNA]</scope>
    <source>
        <strain evidence="2">214</strain>
    </source>
</reference>
<gene>
    <name evidence="2" type="ORF">SLEP1_g21891</name>
</gene>
<accession>A0AAV5JI94</accession>
<feature type="region of interest" description="Disordered" evidence="1">
    <location>
        <begin position="1"/>
        <end position="21"/>
    </location>
</feature>
<evidence type="ECO:0000313" key="2">
    <source>
        <dbReference type="EMBL" id="GKV10545.1"/>
    </source>
</evidence>
<evidence type="ECO:0000256" key="1">
    <source>
        <dbReference type="SAM" id="MobiDB-lite"/>
    </source>
</evidence>
<proteinExistence type="predicted"/>
<organism evidence="2 3">
    <name type="scientific">Rubroshorea leprosula</name>
    <dbReference type="NCBI Taxonomy" id="152421"/>
    <lineage>
        <taxon>Eukaryota</taxon>
        <taxon>Viridiplantae</taxon>
        <taxon>Streptophyta</taxon>
        <taxon>Embryophyta</taxon>
        <taxon>Tracheophyta</taxon>
        <taxon>Spermatophyta</taxon>
        <taxon>Magnoliopsida</taxon>
        <taxon>eudicotyledons</taxon>
        <taxon>Gunneridae</taxon>
        <taxon>Pentapetalae</taxon>
        <taxon>rosids</taxon>
        <taxon>malvids</taxon>
        <taxon>Malvales</taxon>
        <taxon>Dipterocarpaceae</taxon>
        <taxon>Rubroshorea</taxon>
    </lineage>
</organism>